<dbReference type="Proteomes" id="UP000095023">
    <property type="component" value="Unassembled WGS sequence"/>
</dbReference>
<dbReference type="AlphaFoldDB" id="A0A1E4TIR6"/>
<protein>
    <submittedName>
        <fullName evidence="1">Uncharacterized protein</fullName>
    </submittedName>
</protein>
<sequence length="53" mass="6226">MPLSDSSEIPWGISCQIKSAQYQRSRSPNRQMHGYETHANEVYNSRFRHVKNC</sequence>
<gene>
    <name evidence="1" type="ORF">CANCADRAFT_55491</name>
</gene>
<accession>A0A1E4TIR6</accession>
<proteinExistence type="predicted"/>
<name>A0A1E4TIR6_9ASCO</name>
<dbReference type="EMBL" id="KV453841">
    <property type="protein sequence ID" value="ODV91664.1"/>
    <property type="molecule type" value="Genomic_DNA"/>
</dbReference>
<reference evidence="2" key="1">
    <citation type="submission" date="2016-02" db="EMBL/GenBank/DDBJ databases">
        <title>Comparative genomics of biotechnologically important yeasts.</title>
        <authorList>
            <consortium name="DOE Joint Genome Institute"/>
            <person name="Riley R."/>
            <person name="Haridas S."/>
            <person name="Wolfe K.H."/>
            <person name="Lopes M.R."/>
            <person name="Hittinger C.T."/>
            <person name="Goker M."/>
            <person name="Salamov A."/>
            <person name="Wisecaver J."/>
            <person name="Long T.M."/>
            <person name="Aerts A.L."/>
            <person name="Barry K."/>
            <person name="Choi C."/>
            <person name="Clum A."/>
            <person name="Coughlan A.Y."/>
            <person name="Deshpande S."/>
            <person name="Douglass A.P."/>
            <person name="Hanson S.J."/>
            <person name="Klenk H.-P."/>
            <person name="Labutti K."/>
            <person name="Lapidus A."/>
            <person name="Lindquist E."/>
            <person name="Lipzen A."/>
            <person name="Meier-Kolthoff J.P."/>
            <person name="Ohm R.A."/>
            <person name="Otillar R.P."/>
            <person name="Pangilinan J."/>
            <person name="Peng Y."/>
            <person name="Rokas A."/>
            <person name="Rosa C.A."/>
            <person name="Scheuner C."/>
            <person name="Sibirny A.A."/>
            <person name="Slot J.C."/>
            <person name="Stielow J.B."/>
            <person name="Sun H."/>
            <person name="Kurtzman C.P."/>
            <person name="Blackwell M."/>
            <person name="Jeffries T.W."/>
            <person name="Grigoriev I.V."/>
        </authorList>
    </citation>
    <scope>NUCLEOTIDE SEQUENCE [LARGE SCALE GENOMIC DNA]</scope>
    <source>
        <strain evidence="2">NRRL Y-17796</strain>
    </source>
</reference>
<organism evidence="1 2">
    <name type="scientific">Tortispora caseinolytica NRRL Y-17796</name>
    <dbReference type="NCBI Taxonomy" id="767744"/>
    <lineage>
        <taxon>Eukaryota</taxon>
        <taxon>Fungi</taxon>
        <taxon>Dikarya</taxon>
        <taxon>Ascomycota</taxon>
        <taxon>Saccharomycotina</taxon>
        <taxon>Trigonopsidomycetes</taxon>
        <taxon>Trigonopsidales</taxon>
        <taxon>Trigonopsidaceae</taxon>
        <taxon>Tortispora</taxon>
    </lineage>
</organism>
<evidence type="ECO:0000313" key="2">
    <source>
        <dbReference type="Proteomes" id="UP000095023"/>
    </source>
</evidence>
<keyword evidence="2" id="KW-1185">Reference proteome</keyword>
<evidence type="ECO:0000313" key="1">
    <source>
        <dbReference type="EMBL" id="ODV91664.1"/>
    </source>
</evidence>